<protein>
    <submittedName>
        <fullName evidence="1">DUF4259 domain-containing protein</fullName>
    </submittedName>
</protein>
<dbReference type="InterPro" id="IPR025355">
    <property type="entry name" value="DUF4259"/>
</dbReference>
<dbReference type="AlphaFoldDB" id="A0A077L3H4"/>
<gene>
    <name evidence="1" type="ORF">KW868_21495</name>
</gene>
<dbReference type="STRING" id="106649.GCA_000829655_02341"/>
<dbReference type="RefSeq" id="WP_004719330.1">
    <property type="nucleotide sequence ID" value="NZ_AP014630.1"/>
</dbReference>
<reference evidence="1" key="1">
    <citation type="submission" date="2021-07" db="EMBL/GenBank/DDBJ databases">
        <authorList>
            <person name="Fernandez M."/>
            <person name="Pereira P."/>
            <person name="Torres Tejerizo G.A."/>
            <person name="Gonzalez P."/>
            <person name="Agostini E."/>
        </authorList>
    </citation>
    <scope>NUCLEOTIDE SEQUENCE</scope>
    <source>
        <strain evidence="1">SFC 500-1A</strain>
    </source>
</reference>
<dbReference type="EMBL" id="JAHWXT010000012">
    <property type="protein sequence ID" value="MCF0267024.1"/>
    <property type="molecule type" value="Genomic_DNA"/>
</dbReference>
<organism evidence="1 2">
    <name type="scientific">Acinetobacter guillouiae</name>
    <name type="common">Acinetobacter genomosp. 11</name>
    <dbReference type="NCBI Taxonomy" id="106649"/>
    <lineage>
        <taxon>Bacteria</taxon>
        <taxon>Pseudomonadati</taxon>
        <taxon>Pseudomonadota</taxon>
        <taxon>Gammaproteobacteria</taxon>
        <taxon>Moraxellales</taxon>
        <taxon>Moraxellaceae</taxon>
        <taxon>Acinetobacter</taxon>
    </lineage>
</organism>
<proteinExistence type="predicted"/>
<evidence type="ECO:0000313" key="2">
    <source>
        <dbReference type="Proteomes" id="UP000887320"/>
    </source>
</evidence>
<sequence>MGTWSHEPFGNDTASDWAYEFEEQDGHVVIEQAFDEMIDMATEEFIDADIGCIAHAAADVLAKSFGEGIEENEYYPEPVEKWLEQNKNNVNYALIPKALTALLLLTSENSELDELWQDSDDYDEWTKNIETLRETLSSKI</sequence>
<dbReference type="KEGG" id="agu:AS4_26530"/>
<dbReference type="Pfam" id="PF14078">
    <property type="entry name" value="DUF4259"/>
    <property type="match status" value="1"/>
</dbReference>
<comment type="caution">
    <text evidence="1">The sequence shown here is derived from an EMBL/GenBank/DDBJ whole genome shotgun (WGS) entry which is preliminary data.</text>
</comment>
<dbReference type="Proteomes" id="UP000887320">
    <property type="component" value="Unassembled WGS sequence"/>
</dbReference>
<name>A0A077L3H4_ACIGI</name>
<dbReference type="GeneID" id="67744708"/>
<evidence type="ECO:0000313" key="1">
    <source>
        <dbReference type="EMBL" id="MCF0267024.1"/>
    </source>
</evidence>
<accession>A0A077L3H4</accession>